<evidence type="ECO:0000313" key="4">
    <source>
        <dbReference type="Proteomes" id="UP000238375"/>
    </source>
</evidence>
<feature type="domain" description="AB hydrolase-1" evidence="2">
    <location>
        <begin position="23"/>
        <end position="271"/>
    </location>
</feature>
<dbReference type="GO" id="GO:0016787">
    <property type="term" value="F:hydrolase activity"/>
    <property type="evidence" value="ECO:0007669"/>
    <property type="project" value="UniProtKB-KW"/>
</dbReference>
<comment type="caution">
    <text evidence="3">The sequence shown here is derived from an EMBL/GenBank/DDBJ whole genome shotgun (WGS) entry which is preliminary data.</text>
</comment>
<reference evidence="3 4" key="1">
    <citation type="submission" date="2018-03" db="EMBL/GenBank/DDBJ databases">
        <title>Genomic Encyclopedia of Archaeal and Bacterial Type Strains, Phase II (KMG-II): from individual species to whole genera.</title>
        <authorList>
            <person name="Goeker M."/>
        </authorList>
    </citation>
    <scope>NUCLEOTIDE SEQUENCE [LARGE SCALE GENOMIC DNA]</scope>
    <source>
        <strain evidence="3 4">DSM 28354</strain>
    </source>
</reference>
<dbReference type="PRINTS" id="PR00412">
    <property type="entry name" value="EPOXHYDRLASE"/>
</dbReference>
<evidence type="ECO:0000259" key="2">
    <source>
        <dbReference type="Pfam" id="PF00561"/>
    </source>
</evidence>
<keyword evidence="1" id="KW-0378">Hydrolase</keyword>
<keyword evidence="4" id="KW-1185">Reference proteome</keyword>
<gene>
    <name evidence="3" type="ORF">CLV58_101328</name>
</gene>
<dbReference type="PANTHER" id="PTHR43329">
    <property type="entry name" value="EPOXIDE HYDROLASE"/>
    <property type="match status" value="1"/>
</dbReference>
<dbReference type="InterPro" id="IPR029058">
    <property type="entry name" value="AB_hydrolase_fold"/>
</dbReference>
<dbReference type="AlphaFoldDB" id="A0A2T0TNG5"/>
<dbReference type="OrthoDB" id="9773293at2"/>
<name>A0A2T0TNG5_9BACT</name>
<evidence type="ECO:0000313" key="3">
    <source>
        <dbReference type="EMBL" id="PRY47262.1"/>
    </source>
</evidence>
<dbReference type="InterPro" id="IPR000639">
    <property type="entry name" value="Epox_hydrolase-like"/>
</dbReference>
<dbReference type="Gene3D" id="3.40.50.1820">
    <property type="entry name" value="alpha/beta hydrolase"/>
    <property type="match status" value="1"/>
</dbReference>
<proteinExistence type="predicted"/>
<dbReference type="Proteomes" id="UP000238375">
    <property type="component" value="Unassembled WGS sequence"/>
</dbReference>
<dbReference type="RefSeq" id="WP_106136000.1">
    <property type="nucleotide sequence ID" value="NZ_PVTE01000001.1"/>
</dbReference>
<dbReference type="InterPro" id="IPR000073">
    <property type="entry name" value="AB_hydrolase_1"/>
</dbReference>
<sequence length="300" mass="33451">MYKQVDTELLSVAYRERGPADGPVVLLLHGWPDDATTWDGVLQPLADAGYRVLAPWLRGFSPTTFRQPDTPRTGNAAMLALDMRDFLDALGIDTLSVIGHDWGSNIGEALAVGRISRLAQLSTPPRLGGLKTPPFQHAQLQWYHWFQATKRGQEAVKADPIGFAKIMWDNWSPKGWYEQATFDKASLSWRNPDFVPVTLHSYQARWDEAEPDPRSRPLDDQVKATQTLSLPALYVQGAVDGVNPPWVSESVHEKFTGPFTRVILPGVGHFPSREAPGQLTQYLLRFLADQPVTDQSSRPA</sequence>
<protein>
    <submittedName>
        <fullName evidence="3">Pimeloyl-ACP methyl ester carboxylesterase</fullName>
    </submittedName>
</protein>
<accession>A0A2T0TNG5</accession>
<dbReference type="SUPFAM" id="SSF53474">
    <property type="entry name" value="alpha/beta-Hydrolases"/>
    <property type="match status" value="1"/>
</dbReference>
<dbReference type="Pfam" id="PF00561">
    <property type="entry name" value="Abhydrolase_1"/>
    <property type="match status" value="1"/>
</dbReference>
<organism evidence="3 4">
    <name type="scientific">Spirosoma oryzae</name>
    <dbReference type="NCBI Taxonomy" id="1469603"/>
    <lineage>
        <taxon>Bacteria</taxon>
        <taxon>Pseudomonadati</taxon>
        <taxon>Bacteroidota</taxon>
        <taxon>Cytophagia</taxon>
        <taxon>Cytophagales</taxon>
        <taxon>Cytophagaceae</taxon>
        <taxon>Spirosoma</taxon>
    </lineage>
</organism>
<evidence type="ECO:0000256" key="1">
    <source>
        <dbReference type="ARBA" id="ARBA00022801"/>
    </source>
</evidence>
<dbReference type="EMBL" id="PVTE01000001">
    <property type="protein sequence ID" value="PRY47262.1"/>
    <property type="molecule type" value="Genomic_DNA"/>
</dbReference>